<comment type="caution">
    <text evidence="1">The sequence shown here is derived from an EMBL/GenBank/DDBJ whole genome shotgun (WGS) entry which is preliminary data.</text>
</comment>
<accession>A0A926UPC1</accession>
<organism evidence="1 2">
    <name type="scientific">Pseudanabaena cinerea FACHB-1277</name>
    <dbReference type="NCBI Taxonomy" id="2949581"/>
    <lineage>
        <taxon>Bacteria</taxon>
        <taxon>Bacillati</taxon>
        <taxon>Cyanobacteriota</taxon>
        <taxon>Cyanophyceae</taxon>
        <taxon>Pseudanabaenales</taxon>
        <taxon>Pseudanabaenaceae</taxon>
        <taxon>Pseudanabaena</taxon>
        <taxon>Pseudanabaena cinerea</taxon>
    </lineage>
</organism>
<sequence length="66" mass="7382">MADSGGGSSHIYSNDFDRSLQVVLDNLQTIKSIFFVFSFHLVRTKMKTAIKSKNGLAIFTFDVISH</sequence>
<protein>
    <submittedName>
        <fullName evidence="1">Uncharacterized protein</fullName>
    </submittedName>
</protein>
<dbReference type="Proteomes" id="UP000631421">
    <property type="component" value="Unassembled WGS sequence"/>
</dbReference>
<proteinExistence type="predicted"/>
<keyword evidence="2" id="KW-1185">Reference proteome</keyword>
<name>A0A926UPC1_9CYAN</name>
<dbReference type="RefSeq" id="WP_190349119.1">
    <property type="nucleotide sequence ID" value="NZ_JACJPY010000002.1"/>
</dbReference>
<evidence type="ECO:0000313" key="2">
    <source>
        <dbReference type="Proteomes" id="UP000631421"/>
    </source>
</evidence>
<dbReference type="AlphaFoldDB" id="A0A926UPC1"/>
<reference evidence="1" key="1">
    <citation type="journal article" date="2015" name="ISME J.">
        <title>Draft Genome Sequence of Streptomyces incarnatus NRRL8089, which Produces the Nucleoside Antibiotic Sinefungin.</title>
        <authorList>
            <person name="Oshima K."/>
            <person name="Hattori M."/>
            <person name="Shimizu H."/>
            <person name="Fukuda K."/>
            <person name="Nemoto M."/>
            <person name="Inagaki K."/>
            <person name="Tamura T."/>
        </authorList>
    </citation>
    <scope>NUCLEOTIDE SEQUENCE</scope>
    <source>
        <strain evidence="1">FACHB-1277</strain>
    </source>
</reference>
<gene>
    <name evidence="1" type="ORF">H6F44_01365</name>
</gene>
<reference evidence="1" key="2">
    <citation type="submission" date="2020-08" db="EMBL/GenBank/DDBJ databases">
        <authorList>
            <person name="Chen M."/>
            <person name="Teng W."/>
            <person name="Zhao L."/>
            <person name="Hu C."/>
            <person name="Zhou Y."/>
            <person name="Han B."/>
            <person name="Song L."/>
            <person name="Shu W."/>
        </authorList>
    </citation>
    <scope>NUCLEOTIDE SEQUENCE</scope>
    <source>
        <strain evidence="1">FACHB-1277</strain>
    </source>
</reference>
<dbReference type="EMBL" id="JACJPY010000002">
    <property type="protein sequence ID" value="MBD2148781.1"/>
    <property type="molecule type" value="Genomic_DNA"/>
</dbReference>
<evidence type="ECO:0000313" key="1">
    <source>
        <dbReference type="EMBL" id="MBD2148781.1"/>
    </source>
</evidence>